<feature type="transmembrane region" description="Helical" evidence="6">
    <location>
        <begin position="447"/>
        <end position="465"/>
    </location>
</feature>
<evidence type="ECO:0000256" key="1">
    <source>
        <dbReference type="ARBA" id="ARBA00004651"/>
    </source>
</evidence>
<dbReference type="InterPro" id="IPR002293">
    <property type="entry name" value="AA/rel_permease1"/>
</dbReference>
<reference evidence="7" key="1">
    <citation type="journal article" date="2020" name="mSystems">
        <title>Genome- and Community-Level Interaction Insights into Carbon Utilization and Element Cycling Functions of Hydrothermarchaeota in Hydrothermal Sediment.</title>
        <authorList>
            <person name="Zhou Z."/>
            <person name="Liu Y."/>
            <person name="Xu W."/>
            <person name="Pan J."/>
            <person name="Luo Z.H."/>
            <person name="Li M."/>
        </authorList>
    </citation>
    <scope>NUCLEOTIDE SEQUENCE [LARGE SCALE GENOMIC DNA]</scope>
    <source>
        <strain evidence="7">SpSt-853</strain>
    </source>
</reference>
<name>A0A7C5AKA0_9BACT</name>
<dbReference type="PANTHER" id="PTHR42770:SF7">
    <property type="entry name" value="MEMBRANE PROTEIN"/>
    <property type="match status" value="1"/>
</dbReference>
<evidence type="ECO:0000256" key="6">
    <source>
        <dbReference type="SAM" id="Phobius"/>
    </source>
</evidence>
<dbReference type="PANTHER" id="PTHR42770">
    <property type="entry name" value="AMINO ACID TRANSPORTER-RELATED"/>
    <property type="match status" value="1"/>
</dbReference>
<keyword evidence="4 6" id="KW-1133">Transmembrane helix</keyword>
<feature type="transmembrane region" description="Helical" evidence="6">
    <location>
        <begin position="230"/>
        <end position="247"/>
    </location>
</feature>
<evidence type="ECO:0000256" key="2">
    <source>
        <dbReference type="ARBA" id="ARBA00022475"/>
    </source>
</evidence>
<keyword evidence="3 6" id="KW-0812">Transmembrane</keyword>
<feature type="transmembrane region" description="Helical" evidence="6">
    <location>
        <begin position="103"/>
        <end position="121"/>
    </location>
</feature>
<dbReference type="GO" id="GO:0005886">
    <property type="term" value="C:plasma membrane"/>
    <property type="evidence" value="ECO:0007669"/>
    <property type="project" value="UniProtKB-SubCell"/>
</dbReference>
<sequence>MKFSLLLVLNLTLAGVFVFLLRQRGLLAYHHQGRWWLTWLSVGVITLMDELTSVFYAPAEAYRFIGVSAVFFIPLTAVLVHYMTTRLVEIANILEHHGLIGGGVYSFSYLVLGPVVSFIAVASIMVDYILTACISAVSAVANAGSFFQLSQVQFLGLVLAILWGIAGLNIMGIRENARVTFAIFMAAAFIFLNLIASGVLALDRAALARLGHGVHMGLASLKTGSWTKDYQVFVANVAFCILAYSGVESVLQTAGLVRNWREIGKAYIFLALTVGLVTPAVALLALSAPIDFHLHEGDLITYYATLVNGLGFGVAVAALASLTLIMAVNTAFVASSELLERVAHRYGFQWLIAVNRRQSLYRIHLLNATFFSGIILITAGRQETLADMYALGLVASFCINMGALIIYRYFMGTREIQFYTSRFITLAFWVVFVSCFIFLAMRKPHGTMLWAAVTGLVLLAGILVAQKRAPEIKEIEKGDHQMRVVLYLAEADDRDLHLVFRRSYEEARDRPRKNVAYITFYSPRGGIPPKMGPNHFRLPLVRASLFDSLVALLKVIEYEFPDRQIVVHLGWPLSSWLDRLSIGVMVFNLMRLPRLFPRFQFNISYTGSPLLTHPSPLAEVAPGPSIEKVLKSEERGS</sequence>
<dbReference type="InterPro" id="IPR050367">
    <property type="entry name" value="APC_superfamily"/>
</dbReference>
<dbReference type="Pfam" id="PF13520">
    <property type="entry name" value="AA_permease_2"/>
    <property type="match status" value="1"/>
</dbReference>
<proteinExistence type="predicted"/>
<keyword evidence="2" id="KW-1003">Cell membrane</keyword>
<accession>A0A7C5AKA0</accession>
<dbReference type="GO" id="GO:0022857">
    <property type="term" value="F:transmembrane transporter activity"/>
    <property type="evidence" value="ECO:0007669"/>
    <property type="project" value="InterPro"/>
</dbReference>
<dbReference type="Gene3D" id="1.20.1740.10">
    <property type="entry name" value="Amino acid/polyamine transporter I"/>
    <property type="match status" value="1"/>
</dbReference>
<feature type="transmembrane region" description="Helical" evidence="6">
    <location>
        <begin position="310"/>
        <end position="339"/>
    </location>
</feature>
<feature type="transmembrane region" description="Helical" evidence="6">
    <location>
        <begin position="128"/>
        <end position="147"/>
    </location>
</feature>
<evidence type="ECO:0000256" key="5">
    <source>
        <dbReference type="ARBA" id="ARBA00023136"/>
    </source>
</evidence>
<keyword evidence="5 6" id="KW-0472">Membrane</keyword>
<feature type="transmembrane region" description="Helical" evidence="6">
    <location>
        <begin position="360"/>
        <end position="377"/>
    </location>
</feature>
<comment type="subcellular location">
    <subcellularLocation>
        <location evidence="1">Cell membrane</location>
        <topology evidence="1">Multi-pass membrane protein</topology>
    </subcellularLocation>
</comment>
<feature type="transmembrane region" description="Helical" evidence="6">
    <location>
        <begin position="423"/>
        <end position="441"/>
    </location>
</feature>
<feature type="transmembrane region" description="Helical" evidence="6">
    <location>
        <begin position="179"/>
        <end position="202"/>
    </location>
</feature>
<comment type="caution">
    <text evidence="7">The sequence shown here is derived from an EMBL/GenBank/DDBJ whole genome shotgun (WGS) entry which is preliminary data.</text>
</comment>
<evidence type="ECO:0000256" key="3">
    <source>
        <dbReference type="ARBA" id="ARBA00022692"/>
    </source>
</evidence>
<dbReference type="EMBL" id="DTKJ01000010">
    <property type="protein sequence ID" value="HGZ10751.1"/>
    <property type="molecule type" value="Genomic_DNA"/>
</dbReference>
<feature type="transmembrane region" description="Helical" evidence="6">
    <location>
        <begin position="389"/>
        <end position="411"/>
    </location>
</feature>
<organism evidence="7">
    <name type="scientific">Desulfobacca acetoxidans</name>
    <dbReference type="NCBI Taxonomy" id="60893"/>
    <lineage>
        <taxon>Bacteria</taxon>
        <taxon>Pseudomonadati</taxon>
        <taxon>Thermodesulfobacteriota</taxon>
        <taxon>Desulfobaccia</taxon>
        <taxon>Desulfobaccales</taxon>
        <taxon>Desulfobaccaceae</taxon>
        <taxon>Desulfobacca</taxon>
    </lineage>
</organism>
<dbReference type="AlphaFoldDB" id="A0A7C5AKA0"/>
<protein>
    <submittedName>
        <fullName evidence="7">Amino acid permease</fullName>
    </submittedName>
</protein>
<feature type="transmembrane region" description="Helical" evidence="6">
    <location>
        <begin position="153"/>
        <end position="172"/>
    </location>
</feature>
<feature type="transmembrane region" description="Helical" evidence="6">
    <location>
        <begin position="38"/>
        <end position="57"/>
    </location>
</feature>
<feature type="transmembrane region" description="Helical" evidence="6">
    <location>
        <begin position="267"/>
        <end position="290"/>
    </location>
</feature>
<feature type="transmembrane region" description="Helical" evidence="6">
    <location>
        <begin position="64"/>
        <end position="83"/>
    </location>
</feature>
<evidence type="ECO:0000256" key="4">
    <source>
        <dbReference type="ARBA" id="ARBA00022989"/>
    </source>
</evidence>
<gene>
    <name evidence="7" type="ORF">ENW48_00860</name>
</gene>
<evidence type="ECO:0000313" key="7">
    <source>
        <dbReference type="EMBL" id="HGZ10751.1"/>
    </source>
</evidence>